<evidence type="ECO:0000313" key="3">
    <source>
        <dbReference type="Proteomes" id="UP000198889"/>
    </source>
</evidence>
<dbReference type="AlphaFoldDB" id="A0A1G4UQM9"/>
<organism evidence="2 3">
    <name type="scientific">Ancylobacter rudongensis</name>
    <dbReference type="NCBI Taxonomy" id="177413"/>
    <lineage>
        <taxon>Bacteria</taxon>
        <taxon>Pseudomonadati</taxon>
        <taxon>Pseudomonadota</taxon>
        <taxon>Alphaproteobacteria</taxon>
        <taxon>Hyphomicrobiales</taxon>
        <taxon>Xanthobacteraceae</taxon>
        <taxon>Ancylobacter</taxon>
    </lineage>
</organism>
<evidence type="ECO:0000256" key="1">
    <source>
        <dbReference type="SAM" id="MobiDB-lite"/>
    </source>
</evidence>
<feature type="region of interest" description="Disordered" evidence="1">
    <location>
        <begin position="86"/>
        <end position="126"/>
    </location>
</feature>
<sequence length="258" mass="26973">MPQTQNATVTVGAADIEALDMALMDLDLSDASAGADEAPLEEVVEDDDEVVEQTAEPVVHAGAVLNPDELTDLDIAIERAEVYENQTATVGGDPTATTPAAAKSAKSAKSSKKPSTGAASTPRTPRDLSAVAPEFFALLTDLDPAIDMTAYKAGVISTRPTQVKVAEKFDNLFQALSVGKAPSSYVMIAFKLLDEKKTVSSSDIIGAYKASGLGEGTARSQCGQIMNLFATVAIASRVGQVLTLNDKSALAQRIRDLK</sequence>
<protein>
    <submittedName>
        <fullName evidence="2">Uncharacterized protein</fullName>
    </submittedName>
</protein>
<name>A0A1G4UQM9_9HYPH</name>
<evidence type="ECO:0000313" key="2">
    <source>
        <dbReference type="EMBL" id="SCW95968.1"/>
    </source>
</evidence>
<feature type="compositionally biased region" description="Low complexity" evidence="1">
    <location>
        <begin position="94"/>
        <end position="121"/>
    </location>
</feature>
<dbReference type="EMBL" id="FMTP01000010">
    <property type="protein sequence ID" value="SCW95968.1"/>
    <property type="molecule type" value="Genomic_DNA"/>
</dbReference>
<accession>A0A1G4UQM9</accession>
<dbReference type="STRING" id="177413.SAMN05660859_0161"/>
<gene>
    <name evidence="2" type="ORF">SAMN05660859_0161</name>
</gene>
<dbReference type="Proteomes" id="UP000198889">
    <property type="component" value="Unassembled WGS sequence"/>
</dbReference>
<keyword evidence="3" id="KW-1185">Reference proteome</keyword>
<reference evidence="3" key="1">
    <citation type="submission" date="2016-10" db="EMBL/GenBank/DDBJ databases">
        <authorList>
            <person name="Varghese N."/>
            <person name="Submissions S."/>
        </authorList>
    </citation>
    <scope>NUCLEOTIDE SEQUENCE [LARGE SCALE GENOMIC DNA]</scope>
    <source>
        <strain evidence="3">CGMCC 1.1761</strain>
    </source>
</reference>
<proteinExistence type="predicted"/>